<reference evidence="1 2" key="1">
    <citation type="journal article" date="2011" name="Science">
        <title>The ecoresponsive genome of Daphnia pulex.</title>
        <authorList>
            <person name="Colbourne J.K."/>
            <person name="Pfrender M.E."/>
            <person name="Gilbert D."/>
            <person name="Thomas W.K."/>
            <person name="Tucker A."/>
            <person name="Oakley T.H."/>
            <person name="Tokishita S."/>
            <person name="Aerts A."/>
            <person name="Arnold G.J."/>
            <person name="Basu M.K."/>
            <person name="Bauer D.J."/>
            <person name="Caceres C.E."/>
            <person name="Carmel L."/>
            <person name="Casola C."/>
            <person name="Choi J.H."/>
            <person name="Detter J.C."/>
            <person name="Dong Q."/>
            <person name="Dusheyko S."/>
            <person name="Eads B.D."/>
            <person name="Frohlich T."/>
            <person name="Geiler-Samerotte K.A."/>
            <person name="Gerlach D."/>
            <person name="Hatcher P."/>
            <person name="Jogdeo S."/>
            <person name="Krijgsveld J."/>
            <person name="Kriventseva E.V."/>
            <person name="Kultz D."/>
            <person name="Laforsch C."/>
            <person name="Lindquist E."/>
            <person name="Lopez J."/>
            <person name="Manak J.R."/>
            <person name="Muller J."/>
            <person name="Pangilinan J."/>
            <person name="Patwardhan R.P."/>
            <person name="Pitluck S."/>
            <person name="Pritham E.J."/>
            <person name="Rechtsteiner A."/>
            <person name="Rho M."/>
            <person name="Rogozin I.B."/>
            <person name="Sakarya O."/>
            <person name="Salamov A."/>
            <person name="Schaack S."/>
            <person name="Shapiro H."/>
            <person name="Shiga Y."/>
            <person name="Skalitzky C."/>
            <person name="Smith Z."/>
            <person name="Souvorov A."/>
            <person name="Sung W."/>
            <person name="Tang Z."/>
            <person name="Tsuchiya D."/>
            <person name="Tu H."/>
            <person name="Vos H."/>
            <person name="Wang M."/>
            <person name="Wolf Y.I."/>
            <person name="Yamagata H."/>
            <person name="Yamada T."/>
            <person name="Ye Y."/>
            <person name="Shaw J.R."/>
            <person name="Andrews J."/>
            <person name="Crease T.J."/>
            <person name="Tang H."/>
            <person name="Lucas S.M."/>
            <person name="Robertson H.M."/>
            <person name="Bork P."/>
            <person name="Koonin E.V."/>
            <person name="Zdobnov E.M."/>
            <person name="Grigoriev I.V."/>
            <person name="Lynch M."/>
            <person name="Boore J.L."/>
        </authorList>
    </citation>
    <scope>NUCLEOTIDE SEQUENCE [LARGE SCALE GENOMIC DNA]</scope>
</reference>
<evidence type="ECO:0000313" key="1">
    <source>
        <dbReference type="EMBL" id="EFX69329.1"/>
    </source>
</evidence>
<sequence>MASRRSLERPKKLGIGWQSVDVVTFMDKCLTGLLINIRITGSFLSWPLIDSIKNTVPFKLVFHLSNWKYSNYSGRGVGGGCFRVATPNVDDIVKVTIGAIAFLCEIGAASATSTLSSFVSRRFFVLDSIGFDYARSKFILTCLTGKSVQAEHRIIQLRFKRRVFCINIVAALQDMASISRPITNSRLLHCWVIF</sequence>
<dbReference type="AlphaFoldDB" id="E9HG31"/>
<dbReference type="HOGENOM" id="CLU_1403754_0_0_1"/>
<proteinExistence type="predicted"/>
<keyword evidence="2" id="KW-1185">Reference proteome</keyword>
<dbReference type="Proteomes" id="UP000000305">
    <property type="component" value="Unassembled WGS sequence"/>
</dbReference>
<evidence type="ECO:0000313" key="2">
    <source>
        <dbReference type="Proteomes" id="UP000000305"/>
    </source>
</evidence>
<name>E9HG31_DAPPU</name>
<dbReference type="InParanoid" id="E9HG31"/>
<organism evidence="1 2">
    <name type="scientific">Daphnia pulex</name>
    <name type="common">Water flea</name>
    <dbReference type="NCBI Taxonomy" id="6669"/>
    <lineage>
        <taxon>Eukaryota</taxon>
        <taxon>Metazoa</taxon>
        <taxon>Ecdysozoa</taxon>
        <taxon>Arthropoda</taxon>
        <taxon>Crustacea</taxon>
        <taxon>Branchiopoda</taxon>
        <taxon>Diplostraca</taxon>
        <taxon>Cladocera</taxon>
        <taxon>Anomopoda</taxon>
        <taxon>Daphniidae</taxon>
        <taxon>Daphnia</taxon>
    </lineage>
</organism>
<accession>E9HG31</accession>
<protein>
    <submittedName>
        <fullName evidence="1">Uncharacterized protein</fullName>
    </submittedName>
</protein>
<dbReference type="KEGG" id="dpx:DAPPUDRAFT_113783"/>
<gene>
    <name evidence="1" type="ORF">DAPPUDRAFT_113783</name>
</gene>
<dbReference type="EMBL" id="GL732638">
    <property type="protein sequence ID" value="EFX69329.1"/>
    <property type="molecule type" value="Genomic_DNA"/>
</dbReference>